<dbReference type="AlphaFoldDB" id="A0A8B6G589"/>
<evidence type="ECO:0000313" key="3">
    <source>
        <dbReference type="EMBL" id="VDI58803.1"/>
    </source>
</evidence>
<dbReference type="Proteomes" id="UP000596742">
    <property type="component" value="Unassembled WGS sequence"/>
</dbReference>
<protein>
    <submittedName>
        <fullName evidence="3">Uncharacterized protein</fullName>
    </submittedName>
</protein>
<sequence>MQYFGFILFVLLSVISVGEGHFWGRSRRTHRWRPGTKDMEGSCTFDLPCDVETESFKAKIHIRGFVKSAEVAGPFSVTRHGFFKHGFYIRNNENLLQGSNKVDFTARYWGWLKPRYRCSLICYSCITTPPPPPPTPTTTPAPTNNNNYASANNNNYTSANNNNYASANNNNYASANTTTHTKYLNKRNTTSCQY</sequence>
<feature type="region of interest" description="Disordered" evidence="1">
    <location>
        <begin position="133"/>
        <end position="172"/>
    </location>
</feature>
<keyword evidence="2" id="KW-0732">Signal</keyword>
<dbReference type="EMBL" id="UYJE01007891">
    <property type="protein sequence ID" value="VDI58803.1"/>
    <property type="molecule type" value="Genomic_DNA"/>
</dbReference>
<evidence type="ECO:0000313" key="4">
    <source>
        <dbReference type="Proteomes" id="UP000596742"/>
    </source>
</evidence>
<gene>
    <name evidence="3" type="ORF">MGAL_10B026448</name>
</gene>
<feature type="compositionally biased region" description="Low complexity" evidence="1">
    <location>
        <begin position="140"/>
        <end position="172"/>
    </location>
</feature>
<keyword evidence="4" id="KW-1185">Reference proteome</keyword>
<reference evidence="3" key="1">
    <citation type="submission" date="2018-11" db="EMBL/GenBank/DDBJ databases">
        <authorList>
            <person name="Alioto T."/>
            <person name="Alioto T."/>
        </authorList>
    </citation>
    <scope>NUCLEOTIDE SEQUENCE</scope>
</reference>
<proteinExistence type="predicted"/>
<feature type="signal peptide" evidence="2">
    <location>
        <begin position="1"/>
        <end position="20"/>
    </location>
</feature>
<comment type="caution">
    <text evidence="3">The sequence shown here is derived from an EMBL/GenBank/DDBJ whole genome shotgun (WGS) entry which is preliminary data.</text>
</comment>
<dbReference type="OrthoDB" id="10452858at2759"/>
<feature type="chain" id="PRO_5032863082" evidence="2">
    <location>
        <begin position="21"/>
        <end position="194"/>
    </location>
</feature>
<evidence type="ECO:0000256" key="2">
    <source>
        <dbReference type="SAM" id="SignalP"/>
    </source>
</evidence>
<organism evidence="3 4">
    <name type="scientific">Mytilus galloprovincialis</name>
    <name type="common">Mediterranean mussel</name>
    <dbReference type="NCBI Taxonomy" id="29158"/>
    <lineage>
        <taxon>Eukaryota</taxon>
        <taxon>Metazoa</taxon>
        <taxon>Spiralia</taxon>
        <taxon>Lophotrochozoa</taxon>
        <taxon>Mollusca</taxon>
        <taxon>Bivalvia</taxon>
        <taxon>Autobranchia</taxon>
        <taxon>Pteriomorphia</taxon>
        <taxon>Mytilida</taxon>
        <taxon>Mytiloidea</taxon>
        <taxon>Mytilidae</taxon>
        <taxon>Mytilinae</taxon>
        <taxon>Mytilus</taxon>
    </lineage>
</organism>
<evidence type="ECO:0000256" key="1">
    <source>
        <dbReference type="SAM" id="MobiDB-lite"/>
    </source>
</evidence>
<name>A0A8B6G589_MYTGA</name>
<accession>A0A8B6G589</accession>